<reference evidence="3" key="1">
    <citation type="journal article" date="2021" name="PeerJ">
        <title>Extensive microbial diversity within the chicken gut microbiome revealed by metagenomics and culture.</title>
        <authorList>
            <person name="Gilroy R."/>
            <person name="Ravi A."/>
            <person name="Getino M."/>
            <person name="Pursley I."/>
            <person name="Horton D.L."/>
            <person name="Alikhan N.F."/>
            <person name="Baker D."/>
            <person name="Gharbi K."/>
            <person name="Hall N."/>
            <person name="Watson M."/>
            <person name="Adriaenssens E.M."/>
            <person name="Foster-Nyarko E."/>
            <person name="Jarju S."/>
            <person name="Secka A."/>
            <person name="Antonio M."/>
            <person name="Oren A."/>
            <person name="Chaudhuri R.R."/>
            <person name="La Ragione R."/>
            <person name="Hildebrand F."/>
            <person name="Pallen M.J."/>
        </authorList>
    </citation>
    <scope>NUCLEOTIDE SEQUENCE</scope>
    <source>
        <strain evidence="3">ChiHjej9B8-1298</strain>
    </source>
</reference>
<sequence>MRKSIFYLSAVATMAFVSCAQDETIEINQGKDIRFNVLTNSMTRAADVDIKSLGSFKVETLQGETVKGASPVWKDTYTTKDGGTSFNGAATHFWPGDNTPLHFFAYNDALSNSTVTINGTTQTITGVKPATTANAQKDLVVAYATGNQKTNGTSGVTVNFKHAFTKVVIQGKNDKSTSLKVEVLGVRLNGVNSTADLTLPTTSTNTDASTSLAQSIWSVTNNTTNKDGDYKALPSKGLSTSLTPVVLNGTAQSLMDVTADDKSNKYNNAFMVLPQQLTKLTPGNAGSTDVNGAYISVLCRISQSDGNSGWTQMFPPVLGTGNEKNKGKYAWTAVPIDENWQPGTCYTYTLDFSNGAGTTDPDQPTKPTDPEVPVDPNKPVLGDAIKLSVTVSKWNDAQKPGFDGNTSM</sequence>
<dbReference type="CDD" id="cd13120">
    <property type="entry name" value="BF2867_like_N"/>
    <property type="match status" value="1"/>
</dbReference>
<proteinExistence type="predicted"/>
<gene>
    <name evidence="3" type="ORF">H9814_04535</name>
</gene>
<accession>A0A9D2E8N9</accession>
<dbReference type="InterPro" id="IPR025049">
    <property type="entry name" value="Mfa-like_1"/>
</dbReference>
<name>A0A9D2E8N9_9BACE</name>
<feature type="region of interest" description="Disordered" evidence="1">
    <location>
        <begin position="355"/>
        <end position="379"/>
    </location>
</feature>
<dbReference type="Proteomes" id="UP000824028">
    <property type="component" value="Unassembled WGS sequence"/>
</dbReference>
<dbReference type="PROSITE" id="PS51257">
    <property type="entry name" value="PROKAR_LIPOPROTEIN"/>
    <property type="match status" value="1"/>
</dbReference>
<evidence type="ECO:0000256" key="2">
    <source>
        <dbReference type="SAM" id="SignalP"/>
    </source>
</evidence>
<evidence type="ECO:0000313" key="4">
    <source>
        <dbReference type="Proteomes" id="UP000824028"/>
    </source>
</evidence>
<dbReference type="Pfam" id="PF13149">
    <property type="entry name" value="Mfa_like_1"/>
    <property type="match status" value="1"/>
</dbReference>
<protein>
    <submittedName>
        <fullName evidence="3">Fimbrillin family protein</fullName>
    </submittedName>
</protein>
<dbReference type="Gene3D" id="2.60.40.2620">
    <property type="entry name" value="Fimbrillin-like"/>
    <property type="match status" value="1"/>
</dbReference>
<organism evidence="3 4">
    <name type="scientific">Candidatus Bacteroides merdigallinarum</name>
    <dbReference type="NCBI Taxonomy" id="2838473"/>
    <lineage>
        <taxon>Bacteria</taxon>
        <taxon>Pseudomonadati</taxon>
        <taxon>Bacteroidota</taxon>
        <taxon>Bacteroidia</taxon>
        <taxon>Bacteroidales</taxon>
        <taxon>Bacteroidaceae</taxon>
        <taxon>Bacteroides</taxon>
    </lineage>
</organism>
<evidence type="ECO:0000313" key="3">
    <source>
        <dbReference type="EMBL" id="HIZ32801.1"/>
    </source>
</evidence>
<feature type="chain" id="PRO_5039176737" evidence="2">
    <location>
        <begin position="21"/>
        <end position="408"/>
    </location>
</feature>
<dbReference type="EMBL" id="DXBX01000032">
    <property type="protein sequence ID" value="HIZ32801.1"/>
    <property type="molecule type" value="Genomic_DNA"/>
</dbReference>
<evidence type="ECO:0000256" key="1">
    <source>
        <dbReference type="SAM" id="MobiDB-lite"/>
    </source>
</evidence>
<dbReference type="InterPro" id="IPR042278">
    <property type="entry name" value="Mfa-like_1_N"/>
</dbReference>
<feature type="signal peptide" evidence="2">
    <location>
        <begin position="1"/>
        <end position="20"/>
    </location>
</feature>
<dbReference type="AlphaFoldDB" id="A0A9D2E8N9"/>
<reference evidence="3" key="2">
    <citation type="submission" date="2021-04" db="EMBL/GenBank/DDBJ databases">
        <authorList>
            <person name="Gilroy R."/>
        </authorList>
    </citation>
    <scope>NUCLEOTIDE SEQUENCE</scope>
    <source>
        <strain evidence="3">ChiHjej9B8-1298</strain>
    </source>
</reference>
<keyword evidence="2" id="KW-0732">Signal</keyword>
<comment type="caution">
    <text evidence="3">The sequence shown here is derived from an EMBL/GenBank/DDBJ whole genome shotgun (WGS) entry which is preliminary data.</text>
</comment>